<dbReference type="eggNOG" id="ENOG50336SX">
    <property type="taxonomic scope" value="Bacteria"/>
</dbReference>
<evidence type="ECO:0008006" key="4">
    <source>
        <dbReference type="Google" id="ProtNLM"/>
    </source>
</evidence>
<evidence type="ECO:0000313" key="2">
    <source>
        <dbReference type="EMBL" id="ADZ71337.1"/>
    </source>
</evidence>
<evidence type="ECO:0000256" key="1">
    <source>
        <dbReference type="SAM" id="SignalP"/>
    </source>
</evidence>
<feature type="signal peptide" evidence="1">
    <location>
        <begin position="1"/>
        <end position="21"/>
    </location>
</feature>
<dbReference type="RefSeq" id="WP_013653650.1">
    <property type="nucleotide sequence ID" value="NC_015259.1"/>
</dbReference>
<dbReference type="Proteomes" id="UP000008130">
    <property type="component" value="Chromosome"/>
</dbReference>
<keyword evidence="3" id="KW-1185">Reference proteome</keyword>
<evidence type="ECO:0000313" key="3">
    <source>
        <dbReference type="Proteomes" id="UP000008130"/>
    </source>
</evidence>
<dbReference type="EMBL" id="CP002568">
    <property type="protein sequence ID" value="ADZ71337.1"/>
    <property type="molecule type" value="Genomic_DNA"/>
</dbReference>
<dbReference type="OrthoDB" id="7864982at2"/>
<organism evidence="2 3">
    <name type="scientific">Polymorphum gilvum (strain LMG 25793 / CGMCC 1.9160 / SL003B-26A1)</name>
    <dbReference type="NCBI Taxonomy" id="991905"/>
    <lineage>
        <taxon>Bacteria</taxon>
        <taxon>Pseudomonadati</taxon>
        <taxon>Pseudomonadota</taxon>
        <taxon>Alphaproteobacteria</taxon>
        <taxon>Rhodobacterales</taxon>
        <taxon>Paracoccaceae</taxon>
        <taxon>Polymorphum</taxon>
    </lineage>
</organism>
<sequence length="85" mass="8666">MVSRLIAALLLIAASTAPALAQCLSQGEAQQVVASGRAAPLGAVMGAVRGEVVKAQLCLEGGRYVYRLSVLANGQVTTQVVDASR</sequence>
<dbReference type="STRING" id="991905.SL003B_2914"/>
<keyword evidence="1" id="KW-0732">Signal</keyword>
<accession>F2J6G3</accession>
<feature type="chain" id="PRO_5003284107" description="PepSY domain-containing protein" evidence="1">
    <location>
        <begin position="22"/>
        <end position="85"/>
    </location>
</feature>
<proteinExistence type="predicted"/>
<dbReference type="AlphaFoldDB" id="F2J6G3"/>
<dbReference type="HOGENOM" id="CLU_192904_0_0_5"/>
<gene>
    <name evidence="2" type="ordered locus">SL003B_2914</name>
</gene>
<reference evidence="2 3" key="1">
    <citation type="journal article" date="2011" name="J. Bacteriol.">
        <title>Complete genome sequence of Polymorphum gilvum SL003B-26A1T, a crude oil-degrading bacterium from oil-polluted saline soil.</title>
        <authorList>
            <person name="Li S.G."/>
            <person name="Tang Y.Q."/>
            <person name="Nie Y."/>
            <person name="Cai M."/>
            <person name="Wu X.L."/>
        </authorList>
    </citation>
    <scope>NUCLEOTIDE SEQUENCE [LARGE SCALE GENOMIC DNA]</scope>
    <source>
        <strain evidence="3">LMG 25793 / CGMCC 1.9160 / SL003B-26A1</strain>
    </source>
</reference>
<dbReference type="KEGG" id="pgv:SL003B_2914"/>
<protein>
    <recommendedName>
        <fullName evidence="4">PepSY domain-containing protein</fullName>
    </recommendedName>
</protein>
<name>F2J6G3_POLGS</name>